<dbReference type="PRINTS" id="PR00344">
    <property type="entry name" value="BCTRLSENSOR"/>
</dbReference>
<dbReference type="Gene3D" id="3.40.50.2300">
    <property type="match status" value="1"/>
</dbReference>
<dbReference type="SUPFAM" id="SSF47384">
    <property type="entry name" value="Homodimeric domain of signal transducing histidine kinase"/>
    <property type="match status" value="1"/>
</dbReference>
<dbReference type="Pfam" id="PF02518">
    <property type="entry name" value="HATPase_c"/>
    <property type="match status" value="1"/>
</dbReference>
<dbReference type="InterPro" id="IPR005467">
    <property type="entry name" value="His_kinase_dom"/>
</dbReference>
<dbReference type="InterPro" id="IPR003594">
    <property type="entry name" value="HATPase_dom"/>
</dbReference>
<dbReference type="InterPro" id="IPR036890">
    <property type="entry name" value="HATPase_C_sf"/>
</dbReference>
<dbReference type="InterPro" id="IPR011006">
    <property type="entry name" value="CheY-like_superfamily"/>
</dbReference>
<evidence type="ECO:0000256" key="6">
    <source>
        <dbReference type="PROSITE-ProRule" id="PRU00169"/>
    </source>
</evidence>
<feature type="modified residue" description="4-aspartylphosphate" evidence="6">
    <location>
        <position position="104"/>
    </location>
</feature>
<dbReference type="PANTHER" id="PTHR43065">
    <property type="entry name" value="SENSOR HISTIDINE KINASE"/>
    <property type="match status" value="1"/>
</dbReference>
<dbReference type="PANTHER" id="PTHR43065:SF50">
    <property type="entry name" value="HISTIDINE KINASE"/>
    <property type="match status" value="1"/>
</dbReference>
<reference evidence="9 10" key="1">
    <citation type="journal article" date="2020" name="ISME J.">
        <title>Comparative genomics reveals insights into cyanobacterial evolution and habitat adaptation.</title>
        <authorList>
            <person name="Chen M.Y."/>
            <person name="Teng W.K."/>
            <person name="Zhao L."/>
            <person name="Hu C.X."/>
            <person name="Zhou Y.K."/>
            <person name="Han B.P."/>
            <person name="Song L.R."/>
            <person name="Shu W.S."/>
        </authorList>
    </citation>
    <scope>NUCLEOTIDE SEQUENCE [LARGE SCALE GENOMIC DNA]</scope>
    <source>
        <strain evidence="9 10">FACHB-252</strain>
    </source>
</reference>
<feature type="domain" description="Response regulatory" evidence="8">
    <location>
        <begin position="49"/>
        <end position="173"/>
    </location>
</feature>
<dbReference type="RefSeq" id="WP_190952648.1">
    <property type="nucleotide sequence ID" value="NZ_JACJTC010000042.1"/>
</dbReference>
<dbReference type="CDD" id="cd00156">
    <property type="entry name" value="REC"/>
    <property type="match status" value="1"/>
</dbReference>
<name>A0ABR8HMJ8_NOSPU</name>
<dbReference type="SMART" id="SM00387">
    <property type="entry name" value="HATPase_c"/>
    <property type="match status" value="1"/>
</dbReference>
<dbReference type="SUPFAM" id="SSF52172">
    <property type="entry name" value="CheY-like"/>
    <property type="match status" value="1"/>
</dbReference>
<evidence type="ECO:0000256" key="4">
    <source>
        <dbReference type="ARBA" id="ARBA00022777"/>
    </source>
</evidence>
<evidence type="ECO:0000256" key="3">
    <source>
        <dbReference type="ARBA" id="ARBA00022553"/>
    </source>
</evidence>
<comment type="caution">
    <text evidence="9">The sequence shown here is derived from an EMBL/GenBank/DDBJ whole genome shotgun (WGS) entry which is preliminary data.</text>
</comment>
<dbReference type="InterPro" id="IPR003661">
    <property type="entry name" value="HisK_dim/P_dom"/>
</dbReference>
<dbReference type="InterPro" id="IPR001789">
    <property type="entry name" value="Sig_transdc_resp-reg_receiver"/>
</dbReference>
<dbReference type="PROSITE" id="PS50110">
    <property type="entry name" value="RESPONSE_REGULATORY"/>
    <property type="match status" value="1"/>
</dbReference>
<dbReference type="SUPFAM" id="SSF55874">
    <property type="entry name" value="ATPase domain of HSP90 chaperone/DNA topoisomerase II/histidine kinase"/>
    <property type="match status" value="1"/>
</dbReference>
<evidence type="ECO:0000259" key="8">
    <source>
        <dbReference type="PROSITE" id="PS50110"/>
    </source>
</evidence>
<dbReference type="EC" id="2.7.13.3" evidence="2"/>
<keyword evidence="5" id="KW-0902">Two-component regulatory system</keyword>
<evidence type="ECO:0000313" key="9">
    <source>
        <dbReference type="EMBL" id="MBD2616190.1"/>
    </source>
</evidence>
<gene>
    <name evidence="9" type="ORF">H6G94_33940</name>
</gene>
<dbReference type="Gene3D" id="3.30.565.10">
    <property type="entry name" value="Histidine kinase-like ATPase, C-terminal domain"/>
    <property type="match status" value="1"/>
</dbReference>
<dbReference type="CDD" id="cd00082">
    <property type="entry name" value="HisKA"/>
    <property type="match status" value="1"/>
</dbReference>
<proteinExistence type="predicted"/>
<organism evidence="9 10">
    <name type="scientific">Nostoc punctiforme FACHB-252</name>
    <dbReference type="NCBI Taxonomy" id="1357509"/>
    <lineage>
        <taxon>Bacteria</taxon>
        <taxon>Bacillati</taxon>
        <taxon>Cyanobacteriota</taxon>
        <taxon>Cyanophyceae</taxon>
        <taxon>Nostocales</taxon>
        <taxon>Nostocaceae</taxon>
        <taxon>Nostoc</taxon>
    </lineage>
</organism>
<dbReference type="EMBL" id="JACJTC010000042">
    <property type="protein sequence ID" value="MBD2616190.1"/>
    <property type="molecule type" value="Genomic_DNA"/>
</dbReference>
<sequence length="480" mass="54147">MVNDTHMSLSATDDEVFVFEDDEDNTSQKIQLTSLEFKGQIQETSEAWKLMIVDDDAEVHQATKLALRSFTYQGKPLTFISAFSGIEAKKLIAEHSDTAFILLDVVMETNDAGLRVIQYIREELKNQIVRVILRTGQPGDAPEESVILNYDINDYKLKVELTRQKLVTTAIAALRSYRDLITIQEKTAQLTKALHDLQQTQYNLVQKEKMSALGNLVTGIAHEINNPINFIAGNLKPAENYIQDLLRLIKLYQQTFPHPGGEIEQVISEIDLDYLQEDLPKLISSLKEGSDRIRGISASLRIFSRGDGDRKVPFNVHEGLDSTLLILKHRLKGNQHHPLIEIVKDYGNLPPIKCFPGQLNQVFMNILANAIDALEETHQERTFRQIKDNPNRITIQTRLSPDQHHVLIRIQDNGLGMSENVKQKLFDYLFTTKPVGKGTGLGLAISRQIIEEKHNGKLTVTSELGKGTELTINIPVENGE</sequence>
<keyword evidence="4" id="KW-0418">Kinase</keyword>
<evidence type="ECO:0000313" key="10">
    <source>
        <dbReference type="Proteomes" id="UP000606396"/>
    </source>
</evidence>
<accession>A0ABR8HMJ8</accession>
<evidence type="ECO:0000256" key="5">
    <source>
        <dbReference type="ARBA" id="ARBA00023012"/>
    </source>
</evidence>
<dbReference type="Proteomes" id="UP000606396">
    <property type="component" value="Unassembled WGS sequence"/>
</dbReference>
<dbReference type="InterPro" id="IPR036097">
    <property type="entry name" value="HisK_dim/P_sf"/>
</dbReference>
<evidence type="ECO:0000256" key="2">
    <source>
        <dbReference type="ARBA" id="ARBA00012438"/>
    </source>
</evidence>
<feature type="domain" description="Histidine kinase" evidence="7">
    <location>
        <begin position="219"/>
        <end position="478"/>
    </location>
</feature>
<evidence type="ECO:0000256" key="1">
    <source>
        <dbReference type="ARBA" id="ARBA00000085"/>
    </source>
</evidence>
<dbReference type="InterPro" id="IPR004358">
    <property type="entry name" value="Sig_transdc_His_kin-like_C"/>
</dbReference>
<evidence type="ECO:0000259" key="7">
    <source>
        <dbReference type="PROSITE" id="PS50109"/>
    </source>
</evidence>
<keyword evidence="10" id="KW-1185">Reference proteome</keyword>
<comment type="catalytic activity">
    <reaction evidence="1">
        <text>ATP + protein L-histidine = ADP + protein N-phospho-L-histidine.</text>
        <dbReference type="EC" id="2.7.13.3"/>
    </reaction>
</comment>
<keyword evidence="4" id="KW-0808">Transferase</keyword>
<dbReference type="Gene3D" id="1.10.287.130">
    <property type="match status" value="1"/>
</dbReference>
<dbReference type="PROSITE" id="PS50109">
    <property type="entry name" value="HIS_KIN"/>
    <property type="match status" value="1"/>
</dbReference>
<protein>
    <recommendedName>
        <fullName evidence="2">histidine kinase</fullName>
        <ecNumber evidence="2">2.7.13.3</ecNumber>
    </recommendedName>
</protein>
<keyword evidence="3 6" id="KW-0597">Phosphoprotein</keyword>